<evidence type="ECO:0000313" key="2">
    <source>
        <dbReference type="EMBL" id="SBT71170.1"/>
    </source>
</evidence>
<gene>
    <name evidence="2" type="primary">PmlGA01_090007600</name>
    <name evidence="2" type="ORF">PMLGA01_090007600</name>
</gene>
<evidence type="ECO:0000313" key="3">
    <source>
        <dbReference type="Proteomes" id="UP000219799"/>
    </source>
</evidence>
<name>A0A1C3KCA5_PLAMA</name>
<evidence type="ECO:0000259" key="1">
    <source>
        <dbReference type="Pfam" id="PF17846"/>
    </source>
</evidence>
<dbReference type="InterPro" id="IPR041412">
    <property type="entry name" value="Xrn1_helical"/>
</dbReference>
<feature type="domain" description="Xrn1 helical" evidence="1">
    <location>
        <begin position="25"/>
        <end position="67"/>
    </location>
</feature>
<proteinExistence type="predicted"/>
<protein>
    <recommendedName>
        <fullName evidence="1">Xrn1 helical domain-containing protein</fullName>
    </recommendedName>
</protein>
<reference evidence="2 3" key="1">
    <citation type="submission" date="2016-06" db="EMBL/GenBank/DDBJ databases">
        <authorList>
            <consortium name="Pathogen Informatics"/>
        </authorList>
    </citation>
    <scope>NUCLEOTIDE SEQUENCE [LARGE SCALE GENOMIC DNA]</scope>
    <source>
        <strain evidence="2">PmlGA01</strain>
    </source>
</reference>
<dbReference type="EMBL" id="LT594497">
    <property type="protein sequence ID" value="SBT71170.1"/>
    <property type="molecule type" value="Genomic_DNA"/>
</dbReference>
<organism evidence="2 3">
    <name type="scientific">Plasmodium malariae</name>
    <dbReference type="NCBI Taxonomy" id="5858"/>
    <lineage>
        <taxon>Eukaryota</taxon>
        <taxon>Sar</taxon>
        <taxon>Alveolata</taxon>
        <taxon>Apicomplexa</taxon>
        <taxon>Aconoidasida</taxon>
        <taxon>Haemosporida</taxon>
        <taxon>Plasmodiidae</taxon>
        <taxon>Plasmodium</taxon>
        <taxon>Plasmodium (Plasmodium)</taxon>
    </lineage>
</organism>
<dbReference type="Proteomes" id="UP000219799">
    <property type="component" value="Chromosome 9"/>
</dbReference>
<dbReference type="AlphaFoldDB" id="A0A1C3KCA5"/>
<accession>A0A1C3KCA5</accession>
<dbReference type="Pfam" id="PF17846">
    <property type="entry name" value="XRN_M"/>
    <property type="match status" value="1"/>
</dbReference>
<dbReference type="VEuPathDB" id="PlasmoDB:PmUG01_09015900"/>
<dbReference type="Gene3D" id="1.25.40.1050">
    <property type="match status" value="1"/>
</dbReference>
<sequence>MPLQFCHFVIFSSFPMCRNIYVEDEVKSFFPDSVKIDPNGKKETWEYIVHLPFINCNMINKIITEKSKEISRLKYKLRELNGREHRY</sequence>